<dbReference type="EMBL" id="GECZ01009096">
    <property type="protein sequence ID" value="JAS60673.1"/>
    <property type="molecule type" value="Transcribed_RNA"/>
</dbReference>
<gene>
    <name evidence="3" type="ORF">g.806</name>
    <name evidence="2" type="ORF">g.808</name>
</gene>
<reference evidence="2" key="1">
    <citation type="submission" date="2015-11" db="EMBL/GenBank/DDBJ databases">
        <title>De novo transcriptome assembly of four potential Pierce s Disease insect vectors from Arizona vineyards.</title>
        <authorList>
            <person name="Tassone E.E."/>
        </authorList>
    </citation>
    <scope>NUCLEOTIDE SEQUENCE</scope>
</reference>
<proteinExistence type="predicted"/>
<protein>
    <submittedName>
        <fullName evidence="2">Uncharacterized protein</fullName>
    </submittedName>
</protein>
<organism evidence="2">
    <name type="scientific">Cuerna arida</name>
    <dbReference type="NCBI Taxonomy" id="1464854"/>
    <lineage>
        <taxon>Eukaryota</taxon>
        <taxon>Metazoa</taxon>
        <taxon>Ecdysozoa</taxon>
        <taxon>Arthropoda</taxon>
        <taxon>Hexapoda</taxon>
        <taxon>Insecta</taxon>
        <taxon>Pterygota</taxon>
        <taxon>Neoptera</taxon>
        <taxon>Paraneoptera</taxon>
        <taxon>Hemiptera</taxon>
        <taxon>Auchenorrhyncha</taxon>
        <taxon>Membracoidea</taxon>
        <taxon>Cicadellidae</taxon>
        <taxon>Cicadellinae</taxon>
        <taxon>Proconiini</taxon>
        <taxon>Cuerna</taxon>
    </lineage>
</organism>
<name>A0A1B6FUQ7_9HEMI</name>
<evidence type="ECO:0000313" key="2">
    <source>
        <dbReference type="EMBL" id="JAS53940.1"/>
    </source>
</evidence>
<feature type="compositionally biased region" description="Basic and acidic residues" evidence="1">
    <location>
        <begin position="66"/>
        <end position="90"/>
    </location>
</feature>
<accession>A0A1B6FUQ7</accession>
<dbReference type="EMBL" id="GECZ01015829">
    <property type="protein sequence ID" value="JAS53940.1"/>
    <property type="molecule type" value="Transcribed_RNA"/>
</dbReference>
<feature type="non-terminal residue" evidence="2">
    <location>
        <position position="179"/>
    </location>
</feature>
<evidence type="ECO:0000313" key="3">
    <source>
        <dbReference type="EMBL" id="JAS60673.1"/>
    </source>
</evidence>
<dbReference type="AlphaFoldDB" id="A0A1B6FUQ7"/>
<evidence type="ECO:0000256" key="1">
    <source>
        <dbReference type="SAM" id="MobiDB-lite"/>
    </source>
</evidence>
<feature type="region of interest" description="Disordered" evidence="1">
    <location>
        <begin position="1"/>
        <end position="127"/>
    </location>
</feature>
<sequence length="179" mass="19710">MENGEKHLGTPKGVPGGLSGPPKSPGTPGSPGGTSRLREFYEKIWSGSTTGSPIHDKTTTAVDVTQIEKRLEDERRRRREESSDLREKITLRHTPPKTRETTKTSRWGGGSSTSSSAHESFEEMAERMVEEGDMVEVDGKLTGGKMVQFERVTVHRSVREFAPKGKVDKITFSGGRINV</sequence>